<dbReference type="Gene3D" id="3.90.550.10">
    <property type="entry name" value="Spore Coat Polysaccharide Biosynthesis Protein SpsA, Chain A"/>
    <property type="match status" value="1"/>
</dbReference>
<evidence type="ECO:0000256" key="1">
    <source>
        <dbReference type="SAM" id="Phobius"/>
    </source>
</evidence>
<dbReference type="InterPro" id="IPR001173">
    <property type="entry name" value="Glyco_trans_2-like"/>
</dbReference>
<dbReference type="CDD" id="cd00761">
    <property type="entry name" value="Glyco_tranf_GTA_type"/>
    <property type="match status" value="1"/>
</dbReference>
<accession>A0AAU7CDP3</accession>
<dbReference type="AlphaFoldDB" id="A0AAU7CDP3"/>
<dbReference type="PANTHER" id="PTHR43646:SF3">
    <property type="entry name" value="SLR1566 PROTEIN"/>
    <property type="match status" value="1"/>
</dbReference>
<evidence type="ECO:0000259" key="2">
    <source>
        <dbReference type="Pfam" id="PF00535"/>
    </source>
</evidence>
<name>A0AAU7CDP3_9BACT</name>
<dbReference type="SUPFAM" id="SSF53448">
    <property type="entry name" value="Nucleotide-diphospho-sugar transferases"/>
    <property type="match status" value="1"/>
</dbReference>
<protein>
    <submittedName>
        <fullName evidence="3">Glycosyltransferase family 2 protein</fullName>
    </submittedName>
</protein>
<gene>
    <name evidence="3" type="ORF">V5E97_34055</name>
</gene>
<evidence type="ECO:0000313" key="3">
    <source>
        <dbReference type="EMBL" id="XBH03296.1"/>
    </source>
</evidence>
<feature type="transmembrane region" description="Helical" evidence="1">
    <location>
        <begin position="298"/>
        <end position="316"/>
    </location>
</feature>
<dbReference type="InterPro" id="IPR029044">
    <property type="entry name" value="Nucleotide-diphossugar_trans"/>
</dbReference>
<feature type="transmembrane region" description="Helical" evidence="1">
    <location>
        <begin position="323"/>
        <end position="343"/>
    </location>
</feature>
<organism evidence="3">
    <name type="scientific">Singulisphaera sp. Ch08</name>
    <dbReference type="NCBI Taxonomy" id="3120278"/>
    <lineage>
        <taxon>Bacteria</taxon>
        <taxon>Pseudomonadati</taxon>
        <taxon>Planctomycetota</taxon>
        <taxon>Planctomycetia</taxon>
        <taxon>Isosphaerales</taxon>
        <taxon>Isosphaeraceae</taxon>
        <taxon>Singulisphaera</taxon>
    </lineage>
</organism>
<sequence length="408" mass="45857">MTPSQSTLLWVYVAIIAMWPIRHLALWFIFSKLDILTPDSPRLETDDPPLVTAIIPAKDEERTLSECLASVCAQSYPNLEIIVVDDRSTDRTGAIAREFAASDPRIEVLTIEHLPLGWTGKTHAAQQAADRARGDWYWFLDADTRHSPENLEIVMEYARERGAALASLLPEMRCETFWENVVQPLAGIVLMQSYPLFRVNDDRSSLAFANGQYILIKRAAYEAAGGHHAVRDRFVEDIRLAARVKSLGLPIRVAIARGIGSTRMYSSLDQLVRGWSRILYDALGRNPWRLFGRLLDPLIFSQTGHVALAWAIYLLVQGGAAPFALWLLGLSVVHHIFTYTVLNRVYRMSVPESRYVAWFPVANLVMDVILIRAIKMCLTGRVTWRGTVYGPTVTQTTRPVTKPVSPSS</sequence>
<dbReference type="PANTHER" id="PTHR43646">
    <property type="entry name" value="GLYCOSYLTRANSFERASE"/>
    <property type="match status" value="1"/>
</dbReference>
<keyword evidence="1" id="KW-0472">Membrane</keyword>
<dbReference type="EMBL" id="CP155447">
    <property type="protein sequence ID" value="XBH03296.1"/>
    <property type="molecule type" value="Genomic_DNA"/>
</dbReference>
<dbReference type="RefSeq" id="WP_406696032.1">
    <property type="nucleotide sequence ID" value="NZ_CP155447.1"/>
</dbReference>
<keyword evidence="1" id="KW-0812">Transmembrane</keyword>
<keyword evidence="1" id="KW-1133">Transmembrane helix</keyword>
<proteinExistence type="predicted"/>
<reference evidence="3" key="1">
    <citation type="submission" date="2024-05" db="EMBL/GenBank/DDBJ databases">
        <title>Planctomycetes of the genus Singulisphaera possess chitinolytic capabilities.</title>
        <authorList>
            <person name="Ivanova A."/>
        </authorList>
    </citation>
    <scope>NUCLEOTIDE SEQUENCE</scope>
    <source>
        <strain evidence="3">Ch08T</strain>
    </source>
</reference>
<dbReference type="Pfam" id="PF00535">
    <property type="entry name" value="Glycos_transf_2"/>
    <property type="match status" value="1"/>
</dbReference>
<feature type="transmembrane region" description="Helical" evidence="1">
    <location>
        <begin position="7"/>
        <end position="30"/>
    </location>
</feature>
<feature type="domain" description="Glycosyltransferase 2-like" evidence="2">
    <location>
        <begin position="53"/>
        <end position="221"/>
    </location>
</feature>
<feature type="transmembrane region" description="Helical" evidence="1">
    <location>
        <begin position="355"/>
        <end position="374"/>
    </location>
</feature>